<dbReference type="Proteomes" id="UP000326570">
    <property type="component" value="Unassembled WGS sequence"/>
</dbReference>
<dbReference type="Gene3D" id="3.40.50.1820">
    <property type="entry name" value="alpha/beta hydrolase"/>
    <property type="match status" value="1"/>
</dbReference>
<dbReference type="RefSeq" id="WP_150902261.1">
    <property type="nucleotide sequence ID" value="NZ_VTWT01000001.1"/>
</dbReference>
<dbReference type="Pfam" id="PF12697">
    <property type="entry name" value="Abhydrolase_6"/>
    <property type="match status" value="1"/>
</dbReference>
<dbReference type="InterPro" id="IPR000073">
    <property type="entry name" value="AB_hydrolase_1"/>
</dbReference>
<keyword evidence="3" id="KW-1185">Reference proteome</keyword>
<evidence type="ECO:0000313" key="2">
    <source>
        <dbReference type="EMBL" id="KAA9346118.1"/>
    </source>
</evidence>
<dbReference type="SUPFAM" id="SSF53474">
    <property type="entry name" value="alpha/beta-Hydrolases"/>
    <property type="match status" value="1"/>
</dbReference>
<comment type="caution">
    <text evidence="2">The sequence shown here is derived from an EMBL/GenBank/DDBJ whole genome shotgun (WGS) entry which is preliminary data.</text>
</comment>
<reference evidence="2 3" key="1">
    <citation type="submission" date="2019-09" db="EMBL/GenBank/DDBJ databases">
        <title>Genome sequence of Adhaeribacter sp. M2.</title>
        <authorList>
            <person name="Srinivasan S."/>
        </authorList>
    </citation>
    <scope>NUCLEOTIDE SEQUENCE [LARGE SCALE GENOMIC DNA]</scope>
    <source>
        <strain evidence="2 3">M2</strain>
    </source>
</reference>
<feature type="domain" description="AB hydrolase-1" evidence="1">
    <location>
        <begin position="41"/>
        <end position="205"/>
    </location>
</feature>
<evidence type="ECO:0000313" key="3">
    <source>
        <dbReference type="Proteomes" id="UP000326570"/>
    </source>
</evidence>
<dbReference type="AlphaFoldDB" id="A0A5N1JAS4"/>
<dbReference type="InterPro" id="IPR029058">
    <property type="entry name" value="AB_hydrolase_fold"/>
</dbReference>
<protein>
    <submittedName>
        <fullName evidence="2">Alpha/beta hydrolase</fullName>
    </submittedName>
</protein>
<proteinExistence type="predicted"/>
<accession>A0A5N1JAS4</accession>
<organism evidence="2 3">
    <name type="scientific">Adhaeribacter soli</name>
    <dbReference type="NCBI Taxonomy" id="2607655"/>
    <lineage>
        <taxon>Bacteria</taxon>
        <taxon>Pseudomonadati</taxon>
        <taxon>Bacteroidota</taxon>
        <taxon>Cytophagia</taxon>
        <taxon>Cytophagales</taxon>
        <taxon>Hymenobacteraceae</taxon>
        <taxon>Adhaeribacter</taxon>
    </lineage>
</organism>
<dbReference type="EMBL" id="VTWT01000001">
    <property type="protein sequence ID" value="KAA9346118.1"/>
    <property type="molecule type" value="Genomic_DNA"/>
</dbReference>
<gene>
    <name evidence="2" type="ORF">F0P94_03280</name>
</gene>
<evidence type="ECO:0000259" key="1">
    <source>
        <dbReference type="Pfam" id="PF12697"/>
    </source>
</evidence>
<name>A0A5N1JAS4_9BACT</name>
<dbReference type="GO" id="GO:0016787">
    <property type="term" value="F:hydrolase activity"/>
    <property type="evidence" value="ECO:0007669"/>
    <property type="project" value="UniProtKB-KW"/>
</dbReference>
<sequence length="216" mass="24777">MVYFISGLGADERVFQFLELPGIPVQHIKWLKPEKYEKLGYYAARLISLIDQREEVILVGLSFGGLVCQEIARHITVKKAIIISSIKSREEMDWKIRLAAFGKIYNLVPAEILKKIALLTANFFFSIENEKDAAFLKKIIEDTDSGFVKWALNEILQWQPPNEQPQVVHIHGTNDQIFPFRKLHPPVLKVENGGHFMIADKPKIVSKLLLDEILRT</sequence>
<keyword evidence="2" id="KW-0378">Hydrolase</keyword>